<dbReference type="Proteomes" id="UP000305888">
    <property type="component" value="Plasmid pD4M1B"/>
</dbReference>
<dbReference type="KEGG" id="ppru:FDP22_20800"/>
<reference evidence="6 7" key="1">
    <citation type="submission" date="2019-06" db="EMBL/GenBank/DDBJ databases">
        <title>Genome sequence of Rhodobacteraceae bacterium D4M1.</title>
        <authorList>
            <person name="Cao J."/>
        </authorList>
    </citation>
    <scope>NUCLEOTIDE SEQUENCE [LARGE SCALE GENOMIC DNA]</scope>
    <source>
        <strain evidence="6 7">D4M1</strain>
        <plasmid evidence="7">pd4m1b</plasmid>
    </source>
</reference>
<evidence type="ECO:0000259" key="5">
    <source>
        <dbReference type="SMART" id="SM00062"/>
    </source>
</evidence>
<dbReference type="Gene3D" id="3.40.190.10">
    <property type="entry name" value="Periplasmic binding protein-like II"/>
    <property type="match status" value="2"/>
</dbReference>
<geneLocation type="plasmid" evidence="7">
    <name>pd4m1b</name>
</geneLocation>
<dbReference type="CDD" id="cd13692">
    <property type="entry name" value="PBP2_BztA"/>
    <property type="match status" value="1"/>
</dbReference>
<sequence>MKTRLASLGLALGLALSPALPAAAQEGGLLKTVQDRGSLLCTGHNGSYLGFAEVDDKGAWQGFDIEMCRALATAIFGTPDALQIIPVSWAQRFPALQSGDVDVIIKVTGWTMSRDTELGLQFSRPYFIGPFYVMSRKDIGATKVADLEGGVFCVNSGTTVERVLADYMEANGISYEPLAFEKGEELRAALYAGRCDAIAGFGPFLAATRVNAPDPEAFEILGDVLALEPEGIVVRQGEDDFLDVVNWMVSVLLYAEQEGITSANVDEIRAAPPSPTIERLLGVSPGIGERLGLSDDWAYNVIKTMGNYGEIYDRTVGEGSRYQLPRGMNRLWNKGGLLYPLVLD</sequence>
<organism evidence="6 7">
    <name type="scientific">Paroceanicella profunda</name>
    <dbReference type="NCBI Taxonomy" id="2579971"/>
    <lineage>
        <taxon>Bacteria</taxon>
        <taxon>Pseudomonadati</taxon>
        <taxon>Pseudomonadota</taxon>
        <taxon>Alphaproteobacteria</taxon>
        <taxon>Rhodobacterales</taxon>
        <taxon>Paracoccaceae</taxon>
        <taxon>Paroceanicella</taxon>
    </lineage>
</organism>
<dbReference type="OrthoDB" id="9777941at2"/>
<dbReference type="PANTHER" id="PTHR30085:SF7">
    <property type="entry name" value="AMINO-ACID ABC TRANSPORTER-BINDING PROTEIN YHDW-RELATED"/>
    <property type="match status" value="1"/>
</dbReference>
<keyword evidence="6" id="KW-0614">Plasmid</keyword>
<keyword evidence="2" id="KW-0813">Transport</keyword>
<comment type="similarity">
    <text evidence="1">Belongs to the bacterial solute-binding protein 3 family.</text>
</comment>
<protein>
    <submittedName>
        <fullName evidence="6">Amino acid ABC transporter substrate-binding protein</fullName>
    </submittedName>
</protein>
<dbReference type="PANTHER" id="PTHR30085">
    <property type="entry name" value="AMINO ACID ABC TRANSPORTER PERMEASE"/>
    <property type="match status" value="1"/>
</dbReference>
<dbReference type="Pfam" id="PF00497">
    <property type="entry name" value="SBP_bac_3"/>
    <property type="match status" value="1"/>
</dbReference>
<evidence type="ECO:0000313" key="7">
    <source>
        <dbReference type="Proteomes" id="UP000305888"/>
    </source>
</evidence>
<name>A0A5B8FJN0_9RHOB</name>
<evidence type="ECO:0000256" key="2">
    <source>
        <dbReference type="ARBA" id="ARBA00022448"/>
    </source>
</evidence>
<feature type="chain" id="PRO_5022928968" evidence="4">
    <location>
        <begin position="25"/>
        <end position="344"/>
    </location>
</feature>
<proteinExistence type="inferred from homology"/>
<dbReference type="InterPro" id="IPR001638">
    <property type="entry name" value="Solute-binding_3/MltF_N"/>
</dbReference>
<dbReference type="SUPFAM" id="SSF53850">
    <property type="entry name" value="Periplasmic binding protein-like II"/>
    <property type="match status" value="1"/>
</dbReference>
<feature type="signal peptide" evidence="4">
    <location>
        <begin position="1"/>
        <end position="24"/>
    </location>
</feature>
<accession>A0A5B8FJN0</accession>
<dbReference type="SMART" id="SM00062">
    <property type="entry name" value="PBPb"/>
    <property type="match status" value="1"/>
</dbReference>
<keyword evidence="7" id="KW-1185">Reference proteome</keyword>
<evidence type="ECO:0000313" key="6">
    <source>
        <dbReference type="EMBL" id="QDL94518.1"/>
    </source>
</evidence>
<dbReference type="InterPro" id="IPR051455">
    <property type="entry name" value="Bact_solute-bind_prot3"/>
</dbReference>
<dbReference type="AlphaFoldDB" id="A0A5B8FJN0"/>
<evidence type="ECO:0000256" key="3">
    <source>
        <dbReference type="ARBA" id="ARBA00022729"/>
    </source>
</evidence>
<evidence type="ECO:0000256" key="1">
    <source>
        <dbReference type="ARBA" id="ARBA00010333"/>
    </source>
</evidence>
<evidence type="ECO:0000256" key="4">
    <source>
        <dbReference type="SAM" id="SignalP"/>
    </source>
</evidence>
<feature type="domain" description="Solute-binding protein family 3/N-terminal" evidence="5">
    <location>
        <begin position="39"/>
        <end position="268"/>
    </location>
</feature>
<dbReference type="EMBL" id="CP040820">
    <property type="protein sequence ID" value="QDL94518.1"/>
    <property type="molecule type" value="Genomic_DNA"/>
</dbReference>
<gene>
    <name evidence="6" type="ORF">FDP22_20800</name>
</gene>
<keyword evidence="3 4" id="KW-0732">Signal</keyword>
<dbReference type="GO" id="GO:0006865">
    <property type="term" value="P:amino acid transport"/>
    <property type="evidence" value="ECO:0007669"/>
    <property type="project" value="TreeGrafter"/>
</dbReference>